<feature type="domain" description="Helicase C-terminal" evidence="3">
    <location>
        <begin position="762"/>
        <end position="914"/>
    </location>
</feature>
<dbReference type="SMART" id="SM00490">
    <property type="entry name" value="HELICc"/>
    <property type="match status" value="1"/>
</dbReference>
<name>A0A5C1QC39_9SPIO</name>
<feature type="domain" description="Helicase ATP-binding" evidence="2">
    <location>
        <begin position="480"/>
        <end position="637"/>
    </location>
</feature>
<reference evidence="4 5" key="1">
    <citation type="submission" date="2019-02" db="EMBL/GenBank/DDBJ databases">
        <authorList>
            <person name="Fomenkov A."/>
            <person name="Dubinina G."/>
            <person name="Grabovich M."/>
            <person name="Vincze T."/>
            <person name="Roberts R.J."/>
        </authorList>
    </citation>
    <scope>NUCLEOTIDE SEQUENCE [LARGE SCALE GENOMIC DNA]</scope>
    <source>
        <strain evidence="4 5">P</strain>
    </source>
</reference>
<dbReference type="EMBL" id="CP035807">
    <property type="protein sequence ID" value="QEN04236.1"/>
    <property type="molecule type" value="Genomic_DNA"/>
</dbReference>
<dbReference type="SMART" id="SM00487">
    <property type="entry name" value="DEXDc"/>
    <property type="match status" value="1"/>
</dbReference>
<keyword evidence="4" id="KW-0347">Helicase</keyword>
<accession>A0A5C1QC39</accession>
<dbReference type="Gene3D" id="3.40.50.10810">
    <property type="entry name" value="Tandem AAA-ATPase domain"/>
    <property type="match status" value="1"/>
</dbReference>
<dbReference type="CDD" id="cd18793">
    <property type="entry name" value="SF2_C_SNF"/>
    <property type="match status" value="1"/>
</dbReference>
<evidence type="ECO:0000313" key="5">
    <source>
        <dbReference type="Proteomes" id="UP000323824"/>
    </source>
</evidence>
<dbReference type="GO" id="GO:0016787">
    <property type="term" value="F:hydrolase activity"/>
    <property type="evidence" value="ECO:0007669"/>
    <property type="project" value="UniProtKB-KW"/>
</dbReference>
<protein>
    <submittedName>
        <fullName evidence="4">DEAD/DEAH box helicase</fullName>
    </submittedName>
</protein>
<dbReference type="PANTHER" id="PTHR10799">
    <property type="entry name" value="SNF2/RAD54 HELICASE FAMILY"/>
    <property type="match status" value="1"/>
</dbReference>
<dbReference type="PROSITE" id="PS51192">
    <property type="entry name" value="HELICASE_ATP_BIND_1"/>
    <property type="match status" value="1"/>
</dbReference>
<keyword evidence="4" id="KW-0547">Nucleotide-binding</keyword>
<keyword evidence="5" id="KW-1185">Reference proteome</keyword>
<dbReference type="Gene3D" id="3.40.50.300">
    <property type="entry name" value="P-loop containing nucleotide triphosphate hydrolases"/>
    <property type="match status" value="1"/>
</dbReference>
<evidence type="ECO:0000256" key="1">
    <source>
        <dbReference type="ARBA" id="ARBA00022801"/>
    </source>
</evidence>
<organism evidence="4 5">
    <name type="scientific">Thiospirochaeta perfilievii</name>
    <dbReference type="NCBI Taxonomy" id="252967"/>
    <lineage>
        <taxon>Bacteria</taxon>
        <taxon>Pseudomonadati</taxon>
        <taxon>Spirochaetota</taxon>
        <taxon>Spirochaetia</taxon>
        <taxon>Spirochaetales</taxon>
        <taxon>Spirochaetaceae</taxon>
        <taxon>Thiospirochaeta</taxon>
    </lineage>
</organism>
<evidence type="ECO:0000259" key="2">
    <source>
        <dbReference type="PROSITE" id="PS51192"/>
    </source>
</evidence>
<dbReference type="AlphaFoldDB" id="A0A5C1QC39"/>
<proteinExistence type="predicted"/>
<dbReference type="OrthoDB" id="9814088at2"/>
<keyword evidence="1" id="KW-0378">Hydrolase</keyword>
<dbReference type="InterPro" id="IPR027417">
    <property type="entry name" value="P-loop_NTPase"/>
</dbReference>
<dbReference type="InterPro" id="IPR049730">
    <property type="entry name" value="SNF2/RAD54-like_C"/>
</dbReference>
<evidence type="ECO:0000259" key="3">
    <source>
        <dbReference type="PROSITE" id="PS51194"/>
    </source>
</evidence>
<dbReference type="GO" id="GO:0005524">
    <property type="term" value="F:ATP binding"/>
    <property type="evidence" value="ECO:0007669"/>
    <property type="project" value="InterPro"/>
</dbReference>
<dbReference type="KEGG" id="sper:EW093_05790"/>
<dbReference type="Pfam" id="PF00271">
    <property type="entry name" value="Helicase_C"/>
    <property type="match status" value="1"/>
</dbReference>
<reference evidence="4 5" key="2">
    <citation type="submission" date="2019-09" db="EMBL/GenBank/DDBJ databases">
        <title>Complete Genome Sequence and Methylome Analysis of free living Spirochaetas.</title>
        <authorList>
            <person name="Leshcheva N."/>
            <person name="Mikheeva N."/>
        </authorList>
    </citation>
    <scope>NUCLEOTIDE SEQUENCE [LARGE SCALE GENOMIC DNA]</scope>
    <source>
        <strain evidence="4 5">P</strain>
    </source>
</reference>
<evidence type="ECO:0000313" key="4">
    <source>
        <dbReference type="EMBL" id="QEN04236.1"/>
    </source>
</evidence>
<dbReference type="InterPro" id="IPR038718">
    <property type="entry name" value="SNF2-like_sf"/>
</dbReference>
<keyword evidence="4" id="KW-0067">ATP-binding</keyword>
<dbReference type="PROSITE" id="PS51194">
    <property type="entry name" value="HELICASE_CTER"/>
    <property type="match status" value="1"/>
</dbReference>
<dbReference type="Proteomes" id="UP000323824">
    <property type="component" value="Chromosome"/>
</dbReference>
<dbReference type="InterPro" id="IPR000330">
    <property type="entry name" value="SNF2_N"/>
</dbReference>
<sequence>MEQSKFFEAFMKQKKSPVYNSRSRSSSKFYFALLRDDRGLYVKTVNKSLKERSVNGDSYSGDVRSTVNLYNDLKAKTKLIVDWSNPYSLIYLDSNPTFLDALLQMDNLIDENGNPIFPSNSTLPITLNIKEVDTFFSCSLTISDNEISNFITDRHVLIENRILSTISVGDSFKSIHELNTIIKTEELGQYLSITLSNFKNLKINYKNYTVKKLGECELNPSLVVESIDDSGFLTISTTFSYNDLITPEFYYKYRPSYLAYPNHKSCNIDLYDLVLSNVDVLDNLIKILFFLEESYSLKESFSIEESGVIINPDLAHIMFSSEIKIILDNFSIFGEKFLYKNRLKRSKPNLDLLLRSSIGYLEGSASLKIYGEDIPLYKAISSYEEKGYIQLNNNFKGIIDKGYIEKIKKVIRKTKGGIEVSFFDLPFIENELNCNISGNDFNKKLINYKESKTAISFNIDLSRFNGVLRDYQLNGVRWMLNLHQIGISGCLADDMGLGKTVQAIVLLLQILHSSKNRPILIVVPKSLLFNWESEIEKFTTDLTCYKYYGESRDIDLLKKSQIVITTYHTLRNDIELIKDIEFYYTILDEIQNIKNHTSGLAKSCFLLKSEYKLGISGTPVENNLGDLYSISRFLNPTLFGSFKRFKDEWSSPILNDESEVVTNILRNKIAPLFLRRLKDDVLDDLPPKTEQVIYVDMSEKQKSLYERTRKKYHESIKLKIREEGIDKSKLTIIKAFMELRQIATIPEYKSGGLLESPKKDLVLENLIETILNGHKVLIFSNFLAAIKELSLGLDHHKIDHRIITGATGQRERVVEEFMDDPNIKVLVMTLKTGGVGLNLTAADYVYIMDPWWNLAAENQAIDRTHRIGQKSSVFCYRFICRGSIEEKILELQKKKKTLFENLFSPSKSSIVEISDKEIDYLLG</sequence>
<dbReference type="RefSeq" id="WP_149567484.1">
    <property type="nucleotide sequence ID" value="NZ_CP035807.1"/>
</dbReference>
<dbReference type="InterPro" id="IPR014001">
    <property type="entry name" value="Helicase_ATP-bd"/>
</dbReference>
<gene>
    <name evidence="4" type="ORF">EW093_05790</name>
</gene>
<dbReference type="GO" id="GO:0004386">
    <property type="term" value="F:helicase activity"/>
    <property type="evidence" value="ECO:0007669"/>
    <property type="project" value="UniProtKB-KW"/>
</dbReference>
<dbReference type="InterPro" id="IPR001650">
    <property type="entry name" value="Helicase_C-like"/>
</dbReference>
<dbReference type="SUPFAM" id="SSF52540">
    <property type="entry name" value="P-loop containing nucleoside triphosphate hydrolases"/>
    <property type="match status" value="2"/>
</dbReference>
<dbReference type="Pfam" id="PF00176">
    <property type="entry name" value="SNF2-rel_dom"/>
    <property type="match status" value="1"/>
</dbReference>